<dbReference type="GO" id="GO:0045721">
    <property type="term" value="P:negative regulation of gluconeogenesis"/>
    <property type="evidence" value="ECO:0007669"/>
    <property type="project" value="TreeGrafter"/>
</dbReference>
<proteinExistence type="inferred from homology"/>
<evidence type="ECO:0000313" key="4">
    <source>
        <dbReference type="Proteomes" id="UP000516437"/>
    </source>
</evidence>
<dbReference type="PANTHER" id="PTHR14534">
    <property type="entry name" value="VACUOLAR IMPORT AND DEGRADATION PROTEIN 24"/>
    <property type="match status" value="1"/>
</dbReference>
<dbReference type="GO" id="GO:0043161">
    <property type="term" value="P:proteasome-mediated ubiquitin-dependent protein catabolic process"/>
    <property type="evidence" value="ECO:0007669"/>
    <property type="project" value="TreeGrafter"/>
</dbReference>
<accession>A0A6A1WAW1</accession>
<sequence length="443" mass="49656">MCMLTCEGATSGQTSPPACTLLSVGQAFSGTQNVSNLQKDEAWRVNVRIQGCDLEHGYLCGTMEALNVPMADTPVVTFWEGEIVDTKNYTFFTGKWEATDGGQSNPILIWMISCCRPEDDIRHWTKFPSFSPLLTIYNSIDSRTHALLLPPPLFSLAGWHGWRIFKGIGMESLLCDEAWLSGPVTPVDHHHASKQGGLESHSGSFCFYTTKEECEQALAICLEKETGYMPEANYVEHLRSKNLTVARFRATQWVFRMEDLGHSFQSRKIQQMELALLEALGWRLGAPTAYSYVELLMWSIDSLKPHVHEELTTRVTGLLLGAISDSRLLEVRPSVIAISALWCSLDELLPSTSDAFQASIARLLNEAQKEDLVKCHNLIMEAQQVGSSHNIMHSYDCPSSPTTVLLKQLTDICDCNVNFSFLKMIGPTKNLKSTRKKRKREEQ</sequence>
<feature type="domain" description="Cyclin C-terminal" evidence="2">
    <location>
        <begin position="287"/>
        <end position="409"/>
    </location>
</feature>
<keyword evidence="4" id="KW-1185">Reference proteome</keyword>
<comment type="caution">
    <text evidence="3">The sequence shown here is derived from an EMBL/GenBank/DDBJ whole genome shotgun (WGS) entry which is preliminary data.</text>
</comment>
<organism evidence="3 4">
    <name type="scientific">Morella rubra</name>
    <name type="common">Chinese bayberry</name>
    <dbReference type="NCBI Taxonomy" id="262757"/>
    <lineage>
        <taxon>Eukaryota</taxon>
        <taxon>Viridiplantae</taxon>
        <taxon>Streptophyta</taxon>
        <taxon>Embryophyta</taxon>
        <taxon>Tracheophyta</taxon>
        <taxon>Spermatophyta</taxon>
        <taxon>Magnoliopsida</taxon>
        <taxon>eudicotyledons</taxon>
        <taxon>Gunneridae</taxon>
        <taxon>Pentapetalae</taxon>
        <taxon>rosids</taxon>
        <taxon>fabids</taxon>
        <taxon>Fagales</taxon>
        <taxon>Myricaceae</taxon>
        <taxon>Morella</taxon>
    </lineage>
</organism>
<dbReference type="Pfam" id="PF09783">
    <property type="entry name" value="Vac_ImportDeg"/>
    <property type="match status" value="1"/>
</dbReference>
<evidence type="ECO:0000259" key="2">
    <source>
        <dbReference type="SMART" id="SM01332"/>
    </source>
</evidence>
<dbReference type="GO" id="GO:0006623">
    <property type="term" value="P:protein targeting to vacuole"/>
    <property type="evidence" value="ECO:0007669"/>
    <property type="project" value="TreeGrafter"/>
</dbReference>
<dbReference type="GO" id="GO:0005773">
    <property type="term" value="C:vacuole"/>
    <property type="evidence" value="ECO:0007669"/>
    <property type="project" value="GOC"/>
</dbReference>
<dbReference type="Proteomes" id="UP000516437">
    <property type="component" value="Chromosome 3"/>
</dbReference>
<dbReference type="InterPro" id="IPR018618">
    <property type="entry name" value="GID4/10-like"/>
</dbReference>
<dbReference type="AlphaFoldDB" id="A0A6A1WAW1"/>
<comment type="similarity">
    <text evidence="1">Belongs to the GID4/VID24 family.</text>
</comment>
<dbReference type="Pfam" id="PF02984">
    <property type="entry name" value="Cyclin_C"/>
    <property type="match status" value="1"/>
</dbReference>
<dbReference type="Gene3D" id="1.10.472.10">
    <property type="entry name" value="Cyclin-like"/>
    <property type="match status" value="2"/>
</dbReference>
<reference evidence="3 4" key="1">
    <citation type="journal article" date="2019" name="Plant Biotechnol. J.">
        <title>The red bayberry genome and genetic basis of sex determination.</title>
        <authorList>
            <person name="Jia H.M."/>
            <person name="Jia H.J."/>
            <person name="Cai Q.L."/>
            <person name="Wang Y."/>
            <person name="Zhao H.B."/>
            <person name="Yang W.F."/>
            <person name="Wang G.Y."/>
            <person name="Li Y.H."/>
            <person name="Zhan D.L."/>
            <person name="Shen Y.T."/>
            <person name="Niu Q.F."/>
            <person name="Chang L."/>
            <person name="Qiu J."/>
            <person name="Zhao L."/>
            <person name="Xie H.B."/>
            <person name="Fu W.Y."/>
            <person name="Jin J."/>
            <person name="Li X.W."/>
            <person name="Jiao Y."/>
            <person name="Zhou C.C."/>
            <person name="Tu T."/>
            <person name="Chai C.Y."/>
            <person name="Gao J.L."/>
            <person name="Fan L.J."/>
            <person name="van de Weg E."/>
            <person name="Wang J.Y."/>
            <person name="Gao Z.S."/>
        </authorList>
    </citation>
    <scope>NUCLEOTIDE SEQUENCE [LARGE SCALE GENOMIC DNA]</scope>
    <source>
        <tissue evidence="3">Leaves</tissue>
    </source>
</reference>
<dbReference type="CDD" id="cd20544">
    <property type="entry name" value="CYCLIN_AtCycD-like_rpt2"/>
    <property type="match status" value="1"/>
</dbReference>
<dbReference type="EMBL" id="RXIC02000021">
    <property type="protein sequence ID" value="KAB1220838.1"/>
    <property type="molecule type" value="Genomic_DNA"/>
</dbReference>
<dbReference type="SMART" id="SM01332">
    <property type="entry name" value="Cyclin_C"/>
    <property type="match status" value="1"/>
</dbReference>
<dbReference type="GO" id="GO:0007039">
    <property type="term" value="P:protein catabolic process in the vacuole"/>
    <property type="evidence" value="ECO:0007669"/>
    <property type="project" value="TreeGrafter"/>
</dbReference>
<dbReference type="OrthoDB" id="62at2759"/>
<gene>
    <name evidence="3" type="ORF">CJ030_MR3G023994</name>
</gene>
<evidence type="ECO:0000313" key="3">
    <source>
        <dbReference type="EMBL" id="KAB1220838.1"/>
    </source>
</evidence>
<dbReference type="InterPro" id="IPR004367">
    <property type="entry name" value="Cyclin_C-dom"/>
</dbReference>
<dbReference type="GO" id="GO:0034657">
    <property type="term" value="C:GID complex"/>
    <property type="evidence" value="ECO:0007669"/>
    <property type="project" value="TreeGrafter"/>
</dbReference>
<protein>
    <submittedName>
        <fullName evidence="3">Putative cyclin-D7-1</fullName>
    </submittedName>
</protein>
<evidence type="ECO:0000256" key="1">
    <source>
        <dbReference type="ARBA" id="ARBA00061469"/>
    </source>
</evidence>
<dbReference type="PANTHER" id="PTHR14534:SF3">
    <property type="entry name" value="GID COMPLEX SUBUNIT 4 HOMOLOG"/>
    <property type="match status" value="1"/>
</dbReference>
<name>A0A6A1WAW1_9ROSI</name>